<reference evidence="1" key="1">
    <citation type="journal article" date="2020" name="mSystems">
        <title>Genome- and Community-Level Interaction Insights into Carbon Utilization and Element Cycling Functions of Hydrothermarchaeota in Hydrothermal Sediment.</title>
        <authorList>
            <person name="Zhou Z."/>
            <person name="Liu Y."/>
            <person name="Xu W."/>
            <person name="Pan J."/>
            <person name="Luo Z.H."/>
            <person name="Li M."/>
        </authorList>
    </citation>
    <scope>NUCLEOTIDE SEQUENCE [LARGE SCALE GENOMIC DNA]</scope>
    <source>
        <strain evidence="1">SpSt-751</strain>
    </source>
</reference>
<sequence length="1406" mass="155438">MATLKEFILECIRSFDPSIDTSPGSPVETKVVDRIVKYIGGEPDLINFKQFSRIILAQKYPDIAREEGDPLTELILNPVEAIVEPVAREIANITKRQSLENLDYHTKESIDAAAGNLFLERIKGEYAYGTVRLYYSSPRYVAATTEKMFFTATGLNFFPVANQYITANQMAYNMEGDYYYFDVRVVSQLPGDQYNIGANSIAGALGFEGAIKVTNKTPFRGGAHEETNEELLSRALMTPNEVAPNTYRGIYALLRDNFPSITYLQLIGYGDPEMQRDLVTGGGYGSVYTKSNGEPAYTTNFTIEEDGDYDGLSPILRTTDLDFTKIFNTSTPSASLSLLYQDTLYYQQDINIKSVIDQNAIELEDEIPQSINNLTIKWILIRRKGLFINGLPEIAYQEVPVFQVSDKIHVGGCLDVWIRDPEPSEETTELTISDEKPFAEGICTFTSGDDKIYISDLSYVIIHEGMSQSTGSLQWVGLDLKQGGEMPPFALEPGLLIKLHFFDGLEDGYYYILHVDCESYVNGVKVAIWPVPSKGSSSYQVIDCGIITGTGIKPGWSISLSDTEPGIYKILKVKHLKSDTVQNKPVVEVTVDHTFSTSGSSPYKVFDKVKMNLYDPKKPKMDGEDLVCVLGDPVVRSASGIDFNSYGVEEGDTLRISEGVNAGDYEISKILEPSKLLLKEGLKGSGSNIEYSIFTKYSALNFPVLSIDKVTLNEEGGEIEIPYGKELACIGQGISNPGSGIKQRFSHCKVGLVGEGGAYPLTGDITLNLRLIRPLFNIPKSSSAYISITLNKDFYLSDVIDKINDAIGYEIAVDINGELGFRHFKDQAILIQDDTAANTLGFTSSNTCKVGNDFVSYSVFLSDNFTSTGDFIYFSNGINYGKIYRIKETYSVSGNIKGIILDPFIELIPESNNSENEVVIGYPSTGDVKVYFNAPTDALATEETEFSFESDEVSRTYRSDPDRYYLVAPRYTDTDRPIGYKISEDFLVPGEKFYMPVDWDYVKNIDLRRGDTIYFRYRNVWFKNNTKDQTFNIDGEWLQFAVNGGVIKKVVFTGSPLSAQSIINKINQAAGITIAVIDKDSTPGYEYICFFSQYLLDKMVASSGLIAALGDLVGGVSESSGMTNKSHNFDKTAIFIRMDQGFSSFNLTLSGSLSIEEEINLNPLGAKGKPKIQWEARRYGSQYISAREMAQNQESGLYYGVVDIISCGIGDFFNAPPDISLESSGLIVDGYTLTTHSGLSFSPSEPLEMDITPTIASSTGDGDLGSKIPVYGSAKICYKYSDTIGSVHDFLNDELNRVLSASVVARSMLPHFLSGTISYSGGATTDEMASAVKDLVDGLRLGKRLEISDIISLLANKGASYIQTPLVLVVEYQDENRVKKVAFIKDFREITRLAAYYVKSITFLKG</sequence>
<comment type="caution">
    <text evidence="1">The sequence shown here is derived from an EMBL/GenBank/DDBJ whole genome shotgun (WGS) entry which is preliminary data.</text>
</comment>
<evidence type="ECO:0000313" key="1">
    <source>
        <dbReference type="EMBL" id="HGB31089.1"/>
    </source>
</evidence>
<organism evidence="1">
    <name type="scientific">Dictyoglomus turgidum</name>
    <dbReference type="NCBI Taxonomy" id="513050"/>
    <lineage>
        <taxon>Bacteria</taxon>
        <taxon>Pseudomonadati</taxon>
        <taxon>Dictyoglomota</taxon>
        <taxon>Dictyoglomia</taxon>
        <taxon>Dictyoglomales</taxon>
        <taxon>Dictyoglomaceae</taxon>
        <taxon>Dictyoglomus</taxon>
    </lineage>
</organism>
<accession>A0A7C3WSK3</accession>
<proteinExistence type="predicted"/>
<evidence type="ECO:0008006" key="2">
    <source>
        <dbReference type="Google" id="ProtNLM"/>
    </source>
</evidence>
<name>A0A7C3WSK3_9BACT</name>
<gene>
    <name evidence="1" type="ORF">ENV35_04355</name>
</gene>
<dbReference type="EMBL" id="DTGA01000097">
    <property type="protein sequence ID" value="HGB31089.1"/>
    <property type="molecule type" value="Genomic_DNA"/>
</dbReference>
<protein>
    <recommendedName>
        <fullName evidence="2">Baseplate protein J-like domain-containing protein</fullName>
    </recommendedName>
</protein>